<sequence length="119" mass="12704">MKAGSRTAPLFAAAGALHCLIEINQYHHHALISSNQSAFPEHCQDSSAVGAERVHTVPVEKQSALPCSAALQGCGKLYHNYSGCARKAACACEALKLFSPCKKLREPILSKYAKVAPIN</sequence>
<keyword evidence="2" id="KW-1185">Reference proteome</keyword>
<gene>
    <name evidence="1" type="ORF">CVIRNUC_008883</name>
</gene>
<dbReference type="AlphaFoldDB" id="A0AAV1IEN8"/>
<name>A0AAV1IEN8_9CHLO</name>
<comment type="caution">
    <text evidence="1">The sequence shown here is derived from an EMBL/GenBank/DDBJ whole genome shotgun (WGS) entry which is preliminary data.</text>
</comment>
<evidence type="ECO:0000313" key="2">
    <source>
        <dbReference type="Proteomes" id="UP001314263"/>
    </source>
</evidence>
<dbReference type="EMBL" id="CAUYUE010000013">
    <property type="protein sequence ID" value="CAK0785672.1"/>
    <property type="molecule type" value="Genomic_DNA"/>
</dbReference>
<dbReference type="Proteomes" id="UP001314263">
    <property type="component" value="Unassembled WGS sequence"/>
</dbReference>
<accession>A0AAV1IEN8</accession>
<evidence type="ECO:0000313" key="1">
    <source>
        <dbReference type="EMBL" id="CAK0785672.1"/>
    </source>
</evidence>
<protein>
    <submittedName>
        <fullName evidence="1">Uncharacterized protein</fullName>
    </submittedName>
</protein>
<reference evidence="1 2" key="1">
    <citation type="submission" date="2023-10" db="EMBL/GenBank/DDBJ databases">
        <authorList>
            <person name="Maclean D."/>
            <person name="Macfadyen A."/>
        </authorList>
    </citation>
    <scope>NUCLEOTIDE SEQUENCE [LARGE SCALE GENOMIC DNA]</scope>
</reference>
<organism evidence="1 2">
    <name type="scientific">Coccomyxa viridis</name>
    <dbReference type="NCBI Taxonomy" id="1274662"/>
    <lineage>
        <taxon>Eukaryota</taxon>
        <taxon>Viridiplantae</taxon>
        <taxon>Chlorophyta</taxon>
        <taxon>core chlorophytes</taxon>
        <taxon>Trebouxiophyceae</taxon>
        <taxon>Trebouxiophyceae incertae sedis</taxon>
        <taxon>Coccomyxaceae</taxon>
        <taxon>Coccomyxa</taxon>
    </lineage>
</organism>
<proteinExistence type="predicted"/>